<dbReference type="GO" id="GO:0000123">
    <property type="term" value="C:histone acetyltransferase complex"/>
    <property type="evidence" value="ECO:0007669"/>
    <property type="project" value="TreeGrafter"/>
</dbReference>
<comment type="catalytic activity">
    <reaction evidence="8">
        <text>L-lysyl-[protein] + acetyl-CoA = N(6)-acetyl-L-lysyl-[protein] + CoA + H(+)</text>
        <dbReference type="Rhea" id="RHEA:45948"/>
        <dbReference type="Rhea" id="RHEA-COMP:9752"/>
        <dbReference type="Rhea" id="RHEA-COMP:10731"/>
        <dbReference type="ChEBI" id="CHEBI:15378"/>
        <dbReference type="ChEBI" id="CHEBI:29969"/>
        <dbReference type="ChEBI" id="CHEBI:57287"/>
        <dbReference type="ChEBI" id="CHEBI:57288"/>
        <dbReference type="ChEBI" id="CHEBI:61930"/>
        <dbReference type="EC" id="2.3.1.48"/>
    </reaction>
</comment>
<evidence type="ECO:0000256" key="9">
    <source>
        <dbReference type="SAM" id="MobiDB-lite"/>
    </source>
</evidence>
<dbReference type="InterPro" id="IPR031162">
    <property type="entry name" value="CBP_P300_HAT"/>
</dbReference>
<dbReference type="GO" id="GO:0005634">
    <property type="term" value="C:nucleus"/>
    <property type="evidence" value="ECO:0007669"/>
    <property type="project" value="UniProtKB-SubCell"/>
</dbReference>
<comment type="subcellular location">
    <subcellularLocation>
        <location evidence="1">Nucleus</location>
    </subcellularLocation>
</comment>
<feature type="compositionally biased region" description="Basic and acidic residues" evidence="9">
    <location>
        <begin position="1"/>
        <end position="11"/>
    </location>
</feature>
<evidence type="ECO:0000259" key="10">
    <source>
        <dbReference type="PROSITE" id="PS51727"/>
    </source>
</evidence>
<evidence type="ECO:0000256" key="7">
    <source>
        <dbReference type="ARBA" id="ARBA00023242"/>
    </source>
</evidence>
<keyword evidence="3" id="KW-0808">Transferase</keyword>
<dbReference type="InterPro" id="IPR013178">
    <property type="entry name" value="Histone_AcTrfase_Rtt109/CBP"/>
</dbReference>
<dbReference type="PANTHER" id="PTHR13808">
    <property type="entry name" value="CBP/P300-RELATED"/>
    <property type="match status" value="1"/>
</dbReference>
<evidence type="ECO:0000313" key="11">
    <source>
        <dbReference type="EMBL" id="EFP09971.1"/>
    </source>
</evidence>
<dbReference type="PROSITE" id="PS51727">
    <property type="entry name" value="CBP_P300_HAT"/>
    <property type="match status" value="1"/>
</dbReference>
<dbReference type="GO" id="GO:0004402">
    <property type="term" value="F:histone acetyltransferase activity"/>
    <property type="evidence" value="ECO:0007669"/>
    <property type="project" value="InterPro"/>
</dbReference>
<feature type="region of interest" description="Disordered" evidence="9">
    <location>
        <begin position="1"/>
        <end position="76"/>
    </location>
</feature>
<dbReference type="SMART" id="SM01250">
    <property type="entry name" value="KAT11"/>
    <property type="match status" value="1"/>
</dbReference>
<accession>E3MV02</accession>
<dbReference type="PANTHER" id="PTHR13808:SF1">
    <property type="entry name" value="HISTONE ACETYLTRANSFERASE"/>
    <property type="match status" value="1"/>
</dbReference>
<dbReference type="InterPro" id="IPR000637">
    <property type="entry name" value="HMGI/Y_DNA-bd_CS"/>
</dbReference>
<dbReference type="Proteomes" id="UP000008281">
    <property type="component" value="Unassembled WGS sequence"/>
</dbReference>
<evidence type="ECO:0000256" key="3">
    <source>
        <dbReference type="ARBA" id="ARBA00022679"/>
    </source>
</evidence>
<dbReference type="AlphaFoldDB" id="E3MV02"/>
<feature type="domain" description="CBP/p300-type HAT" evidence="10">
    <location>
        <begin position="503"/>
        <end position="833"/>
    </location>
</feature>
<proteinExistence type="predicted"/>
<dbReference type="STRING" id="31234.E3MV02"/>
<dbReference type="eggNOG" id="KOG1778">
    <property type="taxonomic scope" value="Eukaryota"/>
</dbReference>
<sequence>MARHTALRESSQRVSNLKRRNNEKQRDMRSRHRALNVSGAENTSAVKRHAALRAHRNQEEENRPMPMGGDNDDARPVRRQNHMEQAAIPNHSAIDPPGIPSPASFFFRSDNFFSISLFSPSCGGGAALLVDGTFGLPIAHIVVPDFEPYALRRAFGPPEDVVGSCPSSDSFANNSMPSILCTPSDGKVFGGAPTDRFGSGGFCTEFCFTGGGLSGAALGAGGWTPSRNGAIAGANGESLLVEVGTPSSSSSSSNLQKRGVGRPKNNMSVNGDGAENMGAVDSETPTSSDAQRRGRGRPKKPVTSSEISPTPDEPSRSGENNMVMGENYGKQAAPLQTRERRRPAWHSEMTSTSSSSSSILLKRSVGPPKQMRMLPQPVATPEERIETDGGTMNSATVCCDDRDLQHHAASSTCSGNASHRIAPGQPCWKARNGDMYWYCLKCFKSSGENKEEYFKTENINQAVEEILMCSRCSDRYHKCCAFFYGSDSSRFVCHNCDKTAMVKRTVNAKQKCKLANFISKKLNDLLEQLVGKETASRHPFRVVGFSVKKTTPIEDFTPNLFKEEFETLFTKVLNRVSRALYVYQRIDEVDVISFTLFSSECDQNKDRKLCQIDYIDSVPYFKVFENLKRGAIHEVIILAYYEYMTTIGYKHAPLWAEPATPHDDYALHIHPLVMKYLNGNELIGYYRRNHENGVRKGILQEFNNFEEENKDGKFDSPEKIPILPGSLWSIVMKEIEEEVMRNKKTDDRIKLKEQFWRKLKQRFPQLAENNFFITLPVKAAIEERVEETNSHEFLDDRIKFLNKCAKENWEFVNLRRAKYASVGVSQMLRDQEEDEEQEEENEKFP</sequence>
<dbReference type="GO" id="GO:0003713">
    <property type="term" value="F:transcription coactivator activity"/>
    <property type="evidence" value="ECO:0007669"/>
    <property type="project" value="TreeGrafter"/>
</dbReference>
<feature type="compositionally biased region" description="Basic residues" evidence="9">
    <location>
        <begin position="46"/>
        <end position="55"/>
    </location>
</feature>
<keyword evidence="5" id="KW-0805">Transcription regulation</keyword>
<evidence type="ECO:0000256" key="2">
    <source>
        <dbReference type="ARBA" id="ARBA00013184"/>
    </source>
</evidence>
<organism evidence="12">
    <name type="scientific">Caenorhabditis remanei</name>
    <name type="common">Caenorhabditis vulgaris</name>
    <dbReference type="NCBI Taxonomy" id="31234"/>
    <lineage>
        <taxon>Eukaryota</taxon>
        <taxon>Metazoa</taxon>
        <taxon>Ecdysozoa</taxon>
        <taxon>Nematoda</taxon>
        <taxon>Chromadorea</taxon>
        <taxon>Rhabditida</taxon>
        <taxon>Rhabditina</taxon>
        <taxon>Rhabditomorpha</taxon>
        <taxon>Rhabditoidea</taxon>
        <taxon>Rhabditidae</taxon>
        <taxon>Peloderinae</taxon>
        <taxon>Caenorhabditis</taxon>
    </lineage>
</organism>
<protein>
    <recommendedName>
        <fullName evidence="2">histone acetyltransferase</fullName>
        <ecNumber evidence="2">2.3.1.48</ecNumber>
    </recommendedName>
</protein>
<evidence type="ECO:0000256" key="8">
    <source>
        <dbReference type="ARBA" id="ARBA00048017"/>
    </source>
</evidence>
<dbReference type="EC" id="2.3.1.48" evidence="2"/>
<evidence type="ECO:0000256" key="5">
    <source>
        <dbReference type="ARBA" id="ARBA00023015"/>
    </source>
</evidence>
<feature type="region of interest" description="Disordered" evidence="9">
    <location>
        <begin position="242"/>
        <end position="374"/>
    </location>
</feature>
<reference evidence="11" key="1">
    <citation type="submission" date="2007-07" db="EMBL/GenBank/DDBJ databases">
        <title>PCAP assembly of the Caenorhabditis remanei genome.</title>
        <authorList>
            <consortium name="The Caenorhabditis remanei Sequencing Consortium"/>
            <person name="Wilson R.K."/>
        </authorList>
    </citation>
    <scope>NUCLEOTIDE SEQUENCE [LARGE SCALE GENOMIC DNA]</scope>
    <source>
        <strain evidence="11">PB4641</strain>
    </source>
</reference>
<evidence type="ECO:0000256" key="4">
    <source>
        <dbReference type="ARBA" id="ARBA00022853"/>
    </source>
</evidence>
<keyword evidence="12" id="KW-1185">Reference proteome</keyword>
<dbReference type="GO" id="GO:0045944">
    <property type="term" value="P:positive regulation of transcription by RNA polymerase II"/>
    <property type="evidence" value="ECO:0007669"/>
    <property type="project" value="TreeGrafter"/>
</dbReference>
<dbReference type="InParanoid" id="E3MV02"/>
<keyword evidence="7" id="KW-0539">Nucleus</keyword>
<name>E3MV02_CAERE</name>
<evidence type="ECO:0000256" key="1">
    <source>
        <dbReference type="ARBA" id="ARBA00004123"/>
    </source>
</evidence>
<keyword evidence="4" id="KW-0156">Chromatin regulator</keyword>
<dbReference type="GO" id="GO:0005667">
    <property type="term" value="C:transcription regulator complex"/>
    <property type="evidence" value="ECO:0007669"/>
    <property type="project" value="TreeGrafter"/>
</dbReference>
<evidence type="ECO:0000256" key="6">
    <source>
        <dbReference type="ARBA" id="ARBA00023163"/>
    </source>
</evidence>
<dbReference type="PROSITE" id="PS00354">
    <property type="entry name" value="HMGI_Y"/>
    <property type="match status" value="1"/>
</dbReference>
<gene>
    <name evidence="11" type="ORF">CRE_20864</name>
</gene>
<dbReference type="GO" id="GO:0031490">
    <property type="term" value="F:chromatin DNA binding"/>
    <property type="evidence" value="ECO:0007669"/>
    <property type="project" value="TreeGrafter"/>
</dbReference>
<evidence type="ECO:0000313" key="12">
    <source>
        <dbReference type="Proteomes" id="UP000008281"/>
    </source>
</evidence>
<dbReference type="EMBL" id="DS268481">
    <property type="protein sequence ID" value="EFP09971.1"/>
    <property type="molecule type" value="Genomic_DNA"/>
</dbReference>
<dbReference type="HOGENOM" id="CLU_337154_0_0_1"/>
<keyword evidence="6" id="KW-0804">Transcription</keyword>